<organism evidence="11 12">
    <name type="scientific">Blomia tropicalis</name>
    <name type="common">Mite</name>
    <dbReference type="NCBI Taxonomy" id="40697"/>
    <lineage>
        <taxon>Eukaryota</taxon>
        <taxon>Metazoa</taxon>
        <taxon>Ecdysozoa</taxon>
        <taxon>Arthropoda</taxon>
        <taxon>Chelicerata</taxon>
        <taxon>Arachnida</taxon>
        <taxon>Acari</taxon>
        <taxon>Acariformes</taxon>
        <taxon>Sarcoptiformes</taxon>
        <taxon>Astigmata</taxon>
        <taxon>Glycyphagoidea</taxon>
        <taxon>Echimyopodidae</taxon>
        <taxon>Blomia</taxon>
    </lineage>
</organism>
<protein>
    <recommendedName>
        <fullName evidence="8">Carboxylic ester hydrolase</fullName>
        <ecNumber evidence="8">3.1.1.-</ecNumber>
    </recommendedName>
</protein>
<keyword evidence="9" id="KW-0812">Transmembrane</keyword>
<keyword evidence="3 8" id="KW-0378">Hydrolase</keyword>
<feature type="transmembrane region" description="Helical" evidence="9">
    <location>
        <begin position="14"/>
        <end position="33"/>
    </location>
</feature>
<evidence type="ECO:0000256" key="1">
    <source>
        <dbReference type="ARBA" id="ARBA00005964"/>
    </source>
</evidence>
<feature type="active site" description="Charge relay system" evidence="7">
    <location>
        <position position="542"/>
    </location>
</feature>
<dbReference type="InterPro" id="IPR050654">
    <property type="entry name" value="AChE-related_enzymes"/>
</dbReference>
<evidence type="ECO:0000313" key="12">
    <source>
        <dbReference type="Proteomes" id="UP001142055"/>
    </source>
</evidence>
<evidence type="ECO:0000256" key="4">
    <source>
        <dbReference type="ARBA" id="ARBA00023157"/>
    </source>
</evidence>
<dbReference type="SUPFAM" id="SSF53474">
    <property type="entry name" value="alpha/beta-Hydrolases"/>
    <property type="match status" value="1"/>
</dbReference>
<evidence type="ECO:0000256" key="5">
    <source>
        <dbReference type="ARBA" id="ARBA00023180"/>
    </source>
</evidence>
<dbReference type="Proteomes" id="UP001142055">
    <property type="component" value="Chromosome 4"/>
</dbReference>
<dbReference type="PROSITE" id="PS00122">
    <property type="entry name" value="CARBOXYLESTERASE_B_1"/>
    <property type="match status" value="1"/>
</dbReference>
<dbReference type="GO" id="GO:0005615">
    <property type="term" value="C:extracellular space"/>
    <property type="evidence" value="ECO:0007669"/>
    <property type="project" value="TreeGrafter"/>
</dbReference>
<comment type="caution">
    <text evidence="11">The sequence shown here is derived from an EMBL/GenBank/DDBJ whole genome shotgun (WGS) entry which is preliminary data.</text>
</comment>
<dbReference type="EMBL" id="JAPWDV010000004">
    <property type="protein sequence ID" value="KAJ6215453.1"/>
    <property type="molecule type" value="Genomic_DNA"/>
</dbReference>
<keyword evidence="2" id="KW-0719">Serine esterase</keyword>
<comment type="similarity">
    <text evidence="1 8">Belongs to the type-B carboxylesterase/lipase family.</text>
</comment>
<keyword evidence="4" id="KW-1015">Disulfide bond</keyword>
<evidence type="ECO:0000256" key="9">
    <source>
        <dbReference type="SAM" id="Phobius"/>
    </source>
</evidence>
<dbReference type="AlphaFoldDB" id="A0A9Q0RH95"/>
<dbReference type="GO" id="GO:0003990">
    <property type="term" value="F:acetylcholinesterase activity"/>
    <property type="evidence" value="ECO:0007669"/>
    <property type="project" value="UniProtKB-EC"/>
</dbReference>
<dbReference type="GO" id="GO:0006581">
    <property type="term" value="P:acetylcholine catabolic process"/>
    <property type="evidence" value="ECO:0007669"/>
    <property type="project" value="TreeGrafter"/>
</dbReference>
<evidence type="ECO:0000256" key="2">
    <source>
        <dbReference type="ARBA" id="ARBA00022487"/>
    </source>
</evidence>
<dbReference type="InterPro" id="IPR029058">
    <property type="entry name" value="AB_hydrolase_fold"/>
</dbReference>
<dbReference type="Pfam" id="PF00135">
    <property type="entry name" value="COesterase"/>
    <property type="match status" value="1"/>
</dbReference>
<evidence type="ECO:0000256" key="6">
    <source>
        <dbReference type="ARBA" id="ARBA00048484"/>
    </source>
</evidence>
<name>A0A9Q0RH95_BLOTA</name>
<dbReference type="InterPro" id="IPR000997">
    <property type="entry name" value="Cholinesterase"/>
</dbReference>
<keyword evidence="5" id="KW-0325">Glycoprotein</keyword>
<dbReference type="GO" id="GO:0019695">
    <property type="term" value="P:choline metabolic process"/>
    <property type="evidence" value="ECO:0007669"/>
    <property type="project" value="TreeGrafter"/>
</dbReference>
<dbReference type="PANTHER" id="PTHR43918">
    <property type="entry name" value="ACETYLCHOLINESTERASE"/>
    <property type="match status" value="1"/>
</dbReference>
<reference evidence="11" key="1">
    <citation type="submission" date="2022-12" db="EMBL/GenBank/DDBJ databases">
        <title>Genome assemblies of Blomia tropicalis.</title>
        <authorList>
            <person name="Cui Y."/>
        </authorList>
    </citation>
    <scope>NUCLEOTIDE SEQUENCE</scope>
    <source>
        <tissue evidence="11">Adult mites</tissue>
    </source>
</reference>
<keyword evidence="12" id="KW-1185">Reference proteome</keyword>
<proteinExistence type="inferred from homology"/>
<evidence type="ECO:0000256" key="7">
    <source>
        <dbReference type="PIRSR" id="PIRSR600997-1"/>
    </source>
</evidence>
<dbReference type="EC" id="3.1.1.-" evidence="8"/>
<sequence length="633" mass="73282">MSEFIRRQPSKRTIIFRAFFCFLILFFCSYFILSNTSFGNDVQQWWMETKLKLQQQYDGDDDATTISMMMNDITRDEMKPLFVRDLIVETKSGRLRGFVQSVSGIEIGTFLSIPYGEAPVDKRRFRATIPIEPWNGERDATQIPPPCIQSEYTQRLFPVHIMNENLTEDCLYMNIWTPVTNLSDPVAMKRQPKSVMILIHGGLFTIGSIGIDEYDGRMLAAIGDVIVVTVQYRLGIFGFLDLDTEQIPGNMGLMDQYTAIRWISDNIERFGGNPQSITLFGTSAGSISIGFHMFSTRANRLFQRAILQSGSPMLIKQVFTRGEMLAERFAKMIGCYNPHNRTTKPNFDDDDHSSSIFDEPESIVQCIDRTPFETIYRAQGELVENNPIPFMPTIPSDYIEQFINDYNESTSMEQKEIMIGFNMNEGALMLHAAYPKIYTRHTVPPYRTLKEVQKRVIEMGVDSGLNENQASTIATLLIRGKEVDTPLNWATVISNLFSDIMFICPTYEFANKLHQYNLTTYMYRFGQRASNSQWGEWMNVTHHDEIGFIMGYPLRYPRLSNYNDRLISEKMIKTWSHFAKTGEIASNEYSERWQPYQPYQKQFMRIEANSLRMGYNFHNESCDLYNLLSEYMN</sequence>
<feature type="active site" description="Acyl-ester intermediate" evidence="7">
    <location>
        <position position="283"/>
    </location>
</feature>
<dbReference type="OMA" id="VTHHDEI"/>
<dbReference type="PRINTS" id="PR00878">
    <property type="entry name" value="CHOLNESTRASE"/>
</dbReference>
<evidence type="ECO:0000259" key="10">
    <source>
        <dbReference type="Pfam" id="PF00135"/>
    </source>
</evidence>
<gene>
    <name evidence="11" type="ORF">RDWZM_009953</name>
</gene>
<comment type="catalytic activity">
    <reaction evidence="6">
        <text>acetylcholine + H2O = choline + acetate + H(+)</text>
        <dbReference type="Rhea" id="RHEA:17561"/>
        <dbReference type="ChEBI" id="CHEBI:15354"/>
        <dbReference type="ChEBI" id="CHEBI:15355"/>
        <dbReference type="ChEBI" id="CHEBI:15377"/>
        <dbReference type="ChEBI" id="CHEBI:15378"/>
        <dbReference type="ChEBI" id="CHEBI:30089"/>
        <dbReference type="EC" id="3.1.1.7"/>
    </reaction>
</comment>
<dbReference type="InterPro" id="IPR019826">
    <property type="entry name" value="Carboxylesterase_B_AS"/>
</dbReference>
<accession>A0A9Q0RH95</accession>
<feature type="active site" description="Charge relay system" evidence="7">
    <location>
        <position position="425"/>
    </location>
</feature>
<dbReference type="GO" id="GO:0005886">
    <property type="term" value="C:plasma membrane"/>
    <property type="evidence" value="ECO:0007669"/>
    <property type="project" value="TreeGrafter"/>
</dbReference>
<keyword evidence="9" id="KW-1133">Transmembrane helix</keyword>
<dbReference type="InterPro" id="IPR002018">
    <property type="entry name" value="CarbesteraseB"/>
</dbReference>
<keyword evidence="9" id="KW-0472">Membrane</keyword>
<feature type="domain" description="Carboxylesterase type B" evidence="10">
    <location>
        <begin position="85"/>
        <end position="624"/>
    </location>
</feature>
<dbReference type="Gene3D" id="3.40.50.1820">
    <property type="entry name" value="alpha/beta hydrolase"/>
    <property type="match status" value="1"/>
</dbReference>
<evidence type="ECO:0000313" key="11">
    <source>
        <dbReference type="EMBL" id="KAJ6215453.1"/>
    </source>
</evidence>
<evidence type="ECO:0000256" key="3">
    <source>
        <dbReference type="ARBA" id="ARBA00022801"/>
    </source>
</evidence>
<dbReference type="PANTHER" id="PTHR43918:SF4">
    <property type="entry name" value="CARBOXYLIC ESTER HYDROLASE"/>
    <property type="match status" value="1"/>
</dbReference>
<evidence type="ECO:0000256" key="8">
    <source>
        <dbReference type="RuleBase" id="RU361235"/>
    </source>
</evidence>